<evidence type="ECO:0000313" key="1">
    <source>
        <dbReference type="EMBL" id="KKM28011.1"/>
    </source>
</evidence>
<name>A0A0F9IKA6_9ZZZZ</name>
<protein>
    <submittedName>
        <fullName evidence="1">Uncharacterized protein</fullName>
    </submittedName>
</protein>
<dbReference type="AlphaFoldDB" id="A0A0F9IKA6"/>
<feature type="non-terminal residue" evidence="1">
    <location>
        <position position="1"/>
    </location>
</feature>
<sequence>KSKNFNKLQFLNFTMKKRVIFFLILLCSIILVQANPYSFNLYDEVITPFDNNTAFVNSTNRWTTNIGNLDGVNATQHDNVGGLLTIATGWLNDLYCKLTGCVMTGDIDMNENNISRHRWSSKYYQ</sequence>
<comment type="caution">
    <text evidence="1">The sequence shown here is derived from an EMBL/GenBank/DDBJ whole genome shotgun (WGS) entry which is preliminary data.</text>
</comment>
<proteinExistence type="predicted"/>
<dbReference type="EMBL" id="LAZR01012211">
    <property type="protein sequence ID" value="KKM28011.1"/>
    <property type="molecule type" value="Genomic_DNA"/>
</dbReference>
<reference evidence="1" key="1">
    <citation type="journal article" date="2015" name="Nature">
        <title>Complex archaea that bridge the gap between prokaryotes and eukaryotes.</title>
        <authorList>
            <person name="Spang A."/>
            <person name="Saw J.H."/>
            <person name="Jorgensen S.L."/>
            <person name="Zaremba-Niedzwiedzka K."/>
            <person name="Martijn J."/>
            <person name="Lind A.E."/>
            <person name="van Eijk R."/>
            <person name="Schleper C."/>
            <person name="Guy L."/>
            <person name="Ettema T.J."/>
        </authorList>
    </citation>
    <scope>NUCLEOTIDE SEQUENCE</scope>
</reference>
<gene>
    <name evidence="1" type="ORF">LCGC14_1569010</name>
</gene>
<organism evidence="1">
    <name type="scientific">marine sediment metagenome</name>
    <dbReference type="NCBI Taxonomy" id="412755"/>
    <lineage>
        <taxon>unclassified sequences</taxon>
        <taxon>metagenomes</taxon>
        <taxon>ecological metagenomes</taxon>
    </lineage>
</organism>
<accession>A0A0F9IKA6</accession>